<keyword evidence="3" id="KW-1185">Reference proteome</keyword>
<feature type="compositionally biased region" description="Low complexity" evidence="1">
    <location>
        <begin position="80"/>
        <end position="92"/>
    </location>
</feature>
<comment type="caution">
    <text evidence="2">The sequence shown here is derived from an EMBL/GenBank/DDBJ whole genome shotgun (WGS) entry which is preliminary data.</text>
</comment>
<feature type="compositionally biased region" description="Acidic residues" evidence="1">
    <location>
        <begin position="360"/>
        <end position="378"/>
    </location>
</feature>
<proteinExistence type="predicted"/>
<feature type="compositionally biased region" description="Low complexity" evidence="1">
    <location>
        <begin position="54"/>
        <end position="65"/>
    </location>
</feature>
<feature type="region of interest" description="Disordered" evidence="1">
    <location>
        <begin position="353"/>
        <end position="433"/>
    </location>
</feature>
<feature type="region of interest" description="Disordered" evidence="1">
    <location>
        <begin position="22"/>
        <end position="95"/>
    </location>
</feature>
<feature type="compositionally biased region" description="Low complexity" evidence="1">
    <location>
        <begin position="928"/>
        <end position="945"/>
    </location>
</feature>
<evidence type="ECO:0000256" key="1">
    <source>
        <dbReference type="SAM" id="MobiDB-lite"/>
    </source>
</evidence>
<dbReference type="Proteomes" id="UP001437256">
    <property type="component" value="Unassembled WGS sequence"/>
</dbReference>
<feature type="compositionally biased region" description="Polar residues" evidence="1">
    <location>
        <begin position="66"/>
        <end position="77"/>
    </location>
</feature>
<evidence type="ECO:0000313" key="2">
    <source>
        <dbReference type="EMBL" id="KAL0070086.1"/>
    </source>
</evidence>
<gene>
    <name evidence="2" type="ORF">AAF712_002573</name>
</gene>
<evidence type="ECO:0000313" key="3">
    <source>
        <dbReference type="Proteomes" id="UP001437256"/>
    </source>
</evidence>
<feature type="region of interest" description="Disordered" evidence="1">
    <location>
        <begin position="897"/>
        <end position="955"/>
    </location>
</feature>
<name>A0ABR3A7W3_9AGAR</name>
<sequence>MPASQASTTSSFPAYSQLSSSFSTQSSSLPLSSLPPPQTTSFYRNNVPISAWRGTPGHSTGTTSSAFSSRPPAQSIPTGAAASSSSSSDPASYTTPFVSTTPVLRNVSNPRGSARTNAFTITADSVKGKAKSTKVKANDPPYTTIQMDRVNGGFFQEVAVLILGYHPSATFLPDHDNLTITPRILTAYQTTQMETAAQLSHIVEFRINVQNPATDNVYPAVYGTIVQHFSDRGILFGGEPLSPDAPLSSPFILCKLGRKSTPKNAPEGATICVTDTNTKWTLDGLNQTTSDCSIKPHYKNKLVVFLAPKHIMHGPHSSREPHPCYGFKFNHAFMDTSDSQSALPELECLPSCPGQGNLSGEEEEIEYENESQEQEEVESVFTGSRRGRPTTVTITRRVRRRLYSPSPEPNPSGSERLGTSPSPSSSSSLPPVNLFWDSPPLPFTALPGSRSPSPSAPSPSAQVVEELLSQQRDRSPSVEYLATVPAPNVDPVPRGIPQTAPGFLHAVSDRYSFDETRPGIKMTATSTRSAAWALIECLRCHHSGEPIPRTVSDPNDSDGFAVINNFVFDRLLCHWSLIEINPGAGDGVLKNVIRQCIETMASNDELFRPIHDGLVTWAFSPGSTTPERIVWAKVTGSLMALHLAWLKSTPHPFDPIYTALMVVSFDVVKALEYVNTIHPDLGHQLAIWPDFDNKNTTFASTDRSVRNGLQYLVNTFFWNLTLPQVRNISTRLDWDIQTDKLKAQALFATTPESLISEEVDAARKGFRGMKVDPGVYLSDLLNEDNAYTIITELCAKEVKDPESVIKITTYPSPFSVWEDADFLTAFKRRFAKYIRGQGHPKTLVRENLLSAKDLEQAASNMSCYRAEMFLKMATGVKLVPHPFEGRSSHIKMSFLRIIPPPPPSSEESRQLESEVASEAEESFLPSVTASDLTASGSSTTGTSSTIARTRRNTKPLPHAGQIIASHCARTVTIHVNDDLITMVKDIPEDLDSSDCEDDIFADFFHKNIIAISGESDYQAR</sequence>
<reference evidence="2 3" key="1">
    <citation type="submission" date="2024-05" db="EMBL/GenBank/DDBJ databases">
        <title>A draft genome resource for the thread blight pathogen Marasmius tenuissimus strain MS-2.</title>
        <authorList>
            <person name="Yulfo-Soto G.E."/>
            <person name="Baruah I.K."/>
            <person name="Amoako-Attah I."/>
            <person name="Bukari Y."/>
            <person name="Meinhardt L.W."/>
            <person name="Bailey B.A."/>
            <person name="Cohen S.P."/>
        </authorList>
    </citation>
    <scope>NUCLEOTIDE SEQUENCE [LARGE SCALE GENOMIC DNA]</scope>
    <source>
        <strain evidence="2 3">MS-2</strain>
    </source>
</reference>
<accession>A0ABR3A7W3</accession>
<feature type="compositionally biased region" description="Low complexity" evidence="1">
    <location>
        <begin position="22"/>
        <end position="32"/>
    </location>
</feature>
<organism evidence="2 3">
    <name type="scientific">Marasmius tenuissimus</name>
    <dbReference type="NCBI Taxonomy" id="585030"/>
    <lineage>
        <taxon>Eukaryota</taxon>
        <taxon>Fungi</taxon>
        <taxon>Dikarya</taxon>
        <taxon>Basidiomycota</taxon>
        <taxon>Agaricomycotina</taxon>
        <taxon>Agaricomycetes</taxon>
        <taxon>Agaricomycetidae</taxon>
        <taxon>Agaricales</taxon>
        <taxon>Marasmiineae</taxon>
        <taxon>Marasmiaceae</taxon>
        <taxon>Marasmius</taxon>
    </lineage>
</organism>
<protein>
    <submittedName>
        <fullName evidence="2">Uncharacterized protein</fullName>
    </submittedName>
</protein>
<feature type="compositionally biased region" description="Low complexity" evidence="1">
    <location>
        <begin position="411"/>
        <end position="431"/>
    </location>
</feature>
<dbReference type="EMBL" id="JBBXMP010000008">
    <property type="protein sequence ID" value="KAL0070086.1"/>
    <property type="molecule type" value="Genomic_DNA"/>
</dbReference>
<feature type="region of interest" description="Disordered" evidence="1">
    <location>
        <begin position="445"/>
        <end position="474"/>
    </location>
</feature>